<dbReference type="EMBL" id="JAKXMK010000058">
    <property type="protein sequence ID" value="MCH6172160.1"/>
    <property type="molecule type" value="Genomic_DNA"/>
</dbReference>
<proteinExistence type="predicted"/>
<evidence type="ECO:0000313" key="3">
    <source>
        <dbReference type="Proteomes" id="UP001299970"/>
    </source>
</evidence>
<feature type="domain" description="DUF397" evidence="1">
    <location>
        <begin position="18"/>
        <end position="68"/>
    </location>
</feature>
<name>A0ABS9TUC7_9PSEU</name>
<dbReference type="InterPro" id="IPR007278">
    <property type="entry name" value="DUF397"/>
</dbReference>
<dbReference type="Proteomes" id="UP001299970">
    <property type="component" value="Unassembled WGS sequence"/>
</dbReference>
<accession>A0ABS9TUC7</accession>
<evidence type="ECO:0000313" key="2">
    <source>
        <dbReference type="EMBL" id="MCH6172160.1"/>
    </source>
</evidence>
<evidence type="ECO:0000259" key="1">
    <source>
        <dbReference type="Pfam" id="PF04149"/>
    </source>
</evidence>
<protein>
    <submittedName>
        <fullName evidence="2">DUF397 domain-containing protein</fullName>
    </submittedName>
</protein>
<comment type="caution">
    <text evidence="2">The sequence shown here is derived from an EMBL/GenBank/DDBJ whole genome shotgun (WGS) entry which is preliminary data.</text>
</comment>
<dbReference type="RefSeq" id="WP_241042966.1">
    <property type="nucleotide sequence ID" value="NZ_BAAAJF010000013.1"/>
</dbReference>
<gene>
    <name evidence="2" type="ORF">MMF94_41325</name>
</gene>
<sequence>MPNEDLSGWSAELLRAVTWRKSSFSGQNACVEVATLDSGDVAVRHSRHPSGPALVFTAAEWSAFLTGAQHGEFAVPARPGSAIT</sequence>
<reference evidence="2 3" key="1">
    <citation type="submission" date="2022-03" db="EMBL/GenBank/DDBJ databases">
        <title>Pseudonocardia alaer sp. nov., a novel actinomycete isolated from reed forest soil.</title>
        <authorList>
            <person name="Wang L."/>
        </authorList>
    </citation>
    <scope>NUCLEOTIDE SEQUENCE [LARGE SCALE GENOMIC DNA]</scope>
    <source>
        <strain evidence="2 3">Y-16303</strain>
    </source>
</reference>
<dbReference type="Pfam" id="PF04149">
    <property type="entry name" value="DUF397"/>
    <property type="match status" value="1"/>
</dbReference>
<organism evidence="2 3">
    <name type="scientific">Pseudonocardia alaniniphila</name>
    <dbReference type="NCBI Taxonomy" id="75291"/>
    <lineage>
        <taxon>Bacteria</taxon>
        <taxon>Bacillati</taxon>
        <taxon>Actinomycetota</taxon>
        <taxon>Actinomycetes</taxon>
        <taxon>Pseudonocardiales</taxon>
        <taxon>Pseudonocardiaceae</taxon>
        <taxon>Pseudonocardia</taxon>
    </lineage>
</organism>
<keyword evidence="3" id="KW-1185">Reference proteome</keyword>